<evidence type="ECO:0000313" key="4">
    <source>
        <dbReference type="Proteomes" id="UP001054945"/>
    </source>
</evidence>
<feature type="signal peptide" evidence="2">
    <location>
        <begin position="1"/>
        <end position="15"/>
    </location>
</feature>
<evidence type="ECO:0000256" key="2">
    <source>
        <dbReference type="SAM" id="SignalP"/>
    </source>
</evidence>
<protein>
    <recommendedName>
        <fullName evidence="5">Secreted protein</fullName>
    </recommendedName>
</protein>
<evidence type="ECO:0000313" key="3">
    <source>
        <dbReference type="EMBL" id="GIY78771.1"/>
    </source>
</evidence>
<feature type="chain" id="PRO_5043797692" description="Secreted protein" evidence="2">
    <location>
        <begin position="16"/>
        <end position="99"/>
    </location>
</feature>
<dbReference type="Proteomes" id="UP001054945">
    <property type="component" value="Unassembled WGS sequence"/>
</dbReference>
<keyword evidence="2" id="KW-0732">Signal</keyword>
<evidence type="ECO:0000256" key="1">
    <source>
        <dbReference type="SAM" id="MobiDB-lite"/>
    </source>
</evidence>
<proteinExistence type="predicted"/>
<feature type="compositionally biased region" description="Polar residues" evidence="1">
    <location>
        <begin position="81"/>
        <end position="91"/>
    </location>
</feature>
<dbReference type="EMBL" id="BPLR01015793">
    <property type="protein sequence ID" value="GIY78771.1"/>
    <property type="molecule type" value="Genomic_DNA"/>
</dbReference>
<dbReference type="AlphaFoldDB" id="A0AAV4W7L7"/>
<gene>
    <name evidence="3" type="ORF">CEXT_239091</name>
</gene>
<organism evidence="3 4">
    <name type="scientific">Caerostris extrusa</name>
    <name type="common">Bark spider</name>
    <name type="synonym">Caerostris bankana</name>
    <dbReference type="NCBI Taxonomy" id="172846"/>
    <lineage>
        <taxon>Eukaryota</taxon>
        <taxon>Metazoa</taxon>
        <taxon>Ecdysozoa</taxon>
        <taxon>Arthropoda</taxon>
        <taxon>Chelicerata</taxon>
        <taxon>Arachnida</taxon>
        <taxon>Araneae</taxon>
        <taxon>Araneomorphae</taxon>
        <taxon>Entelegynae</taxon>
        <taxon>Araneoidea</taxon>
        <taxon>Araneidae</taxon>
        <taxon>Caerostris</taxon>
    </lineage>
</organism>
<feature type="region of interest" description="Disordered" evidence="1">
    <location>
        <begin position="74"/>
        <end position="99"/>
    </location>
</feature>
<name>A0AAV4W7L7_CAEEX</name>
<sequence length="99" mass="11468">MKLLNNLLTLFVVFQYRFKLPVSRYGIENLIDIDDKICLYIFPITLGMLKTKRRNQTVQSLRVNVSIRLSTNRKLSDDSSRNTFPALSSTQKKCKSPRG</sequence>
<accession>A0AAV4W7L7</accession>
<evidence type="ECO:0008006" key="5">
    <source>
        <dbReference type="Google" id="ProtNLM"/>
    </source>
</evidence>
<comment type="caution">
    <text evidence="3">The sequence shown here is derived from an EMBL/GenBank/DDBJ whole genome shotgun (WGS) entry which is preliminary data.</text>
</comment>
<reference evidence="3 4" key="1">
    <citation type="submission" date="2021-06" db="EMBL/GenBank/DDBJ databases">
        <title>Caerostris extrusa draft genome.</title>
        <authorList>
            <person name="Kono N."/>
            <person name="Arakawa K."/>
        </authorList>
    </citation>
    <scope>NUCLEOTIDE SEQUENCE [LARGE SCALE GENOMIC DNA]</scope>
</reference>
<keyword evidence="4" id="KW-1185">Reference proteome</keyword>